<dbReference type="InterPro" id="IPR009858">
    <property type="entry name" value="DUF1415"/>
</dbReference>
<gene>
    <name evidence="1" type="ORF">EVOR1521_LOCUS12426</name>
</gene>
<dbReference type="Pfam" id="PF07209">
    <property type="entry name" value="DUF1415"/>
    <property type="match status" value="1"/>
</dbReference>
<evidence type="ECO:0000313" key="1">
    <source>
        <dbReference type="EMBL" id="CAJ1385949.1"/>
    </source>
</evidence>
<organism evidence="1 2">
    <name type="scientific">Effrenium voratum</name>
    <dbReference type="NCBI Taxonomy" id="2562239"/>
    <lineage>
        <taxon>Eukaryota</taxon>
        <taxon>Sar</taxon>
        <taxon>Alveolata</taxon>
        <taxon>Dinophyceae</taxon>
        <taxon>Suessiales</taxon>
        <taxon>Symbiodiniaceae</taxon>
        <taxon>Effrenium</taxon>
    </lineage>
</organism>
<sequence>EQKLKLVASLAEDAEALTGEVAAEAKILVAGVGEASAAETTLLVLDPALGCCRTWRDFVRLSWQLQDRAIRAQGFEELLQIVLFHPEAVHSAYCDGPEDAADFSIRAPFPVVHLLREMDVMKAVASYPAAEEIPARNKAKLRKQGLSLCQARLDACIE</sequence>
<dbReference type="AlphaFoldDB" id="A0AA36MZ40"/>
<protein>
    <submittedName>
        <fullName evidence="1">Uncharacterized protein</fullName>
    </submittedName>
</protein>
<proteinExistence type="predicted"/>
<keyword evidence="2" id="KW-1185">Reference proteome</keyword>
<accession>A0AA36MZ40</accession>
<dbReference type="Proteomes" id="UP001178507">
    <property type="component" value="Unassembled WGS sequence"/>
</dbReference>
<evidence type="ECO:0000313" key="2">
    <source>
        <dbReference type="Proteomes" id="UP001178507"/>
    </source>
</evidence>
<dbReference type="EMBL" id="CAUJNA010001308">
    <property type="protein sequence ID" value="CAJ1385949.1"/>
    <property type="molecule type" value="Genomic_DNA"/>
</dbReference>
<name>A0AA36MZ40_9DINO</name>
<reference evidence="1" key="1">
    <citation type="submission" date="2023-08" db="EMBL/GenBank/DDBJ databases">
        <authorList>
            <person name="Chen Y."/>
            <person name="Shah S."/>
            <person name="Dougan E. K."/>
            <person name="Thang M."/>
            <person name="Chan C."/>
        </authorList>
    </citation>
    <scope>NUCLEOTIDE SEQUENCE</scope>
</reference>
<feature type="non-terminal residue" evidence="1">
    <location>
        <position position="158"/>
    </location>
</feature>
<comment type="caution">
    <text evidence="1">The sequence shown here is derived from an EMBL/GenBank/DDBJ whole genome shotgun (WGS) entry which is preliminary data.</text>
</comment>